<dbReference type="Gene3D" id="1.20.58.340">
    <property type="entry name" value="Magnesium transport protein CorA, transmembrane region"/>
    <property type="match status" value="2"/>
</dbReference>
<dbReference type="Gene3D" id="3.30.460.20">
    <property type="entry name" value="CorA soluble domain-like"/>
    <property type="match status" value="1"/>
</dbReference>
<dbReference type="RefSeq" id="WP_380138336.1">
    <property type="nucleotide sequence ID" value="NZ_JBHLUI010000009.1"/>
</dbReference>
<dbReference type="Pfam" id="PF01544">
    <property type="entry name" value="CorA"/>
    <property type="match status" value="1"/>
</dbReference>
<keyword evidence="6 8" id="KW-1133">Transmembrane helix</keyword>
<dbReference type="InterPro" id="IPR045861">
    <property type="entry name" value="CorA_cytoplasmic_dom"/>
</dbReference>
<evidence type="ECO:0000256" key="7">
    <source>
        <dbReference type="ARBA" id="ARBA00023136"/>
    </source>
</evidence>
<feature type="transmembrane region" description="Helical" evidence="8">
    <location>
        <begin position="299"/>
        <end position="319"/>
    </location>
</feature>
<evidence type="ECO:0000256" key="8">
    <source>
        <dbReference type="RuleBase" id="RU362010"/>
    </source>
</evidence>
<dbReference type="InterPro" id="IPR002523">
    <property type="entry name" value="MgTranspt_CorA/ZnTranspt_ZntB"/>
</dbReference>
<evidence type="ECO:0000256" key="3">
    <source>
        <dbReference type="ARBA" id="ARBA00022448"/>
    </source>
</evidence>
<dbReference type="InterPro" id="IPR045863">
    <property type="entry name" value="CorA_TM1_TM2"/>
</dbReference>
<reference evidence="9 10" key="1">
    <citation type="submission" date="2024-09" db="EMBL/GenBank/DDBJ databases">
        <authorList>
            <person name="Sun Q."/>
            <person name="Mori K."/>
        </authorList>
    </citation>
    <scope>NUCLEOTIDE SEQUENCE [LARGE SCALE GENOMIC DNA]</scope>
    <source>
        <strain evidence="9 10">TISTR 1856</strain>
    </source>
</reference>
<accession>A0ABV5LQU4</accession>
<evidence type="ECO:0000313" key="10">
    <source>
        <dbReference type="Proteomes" id="UP001589748"/>
    </source>
</evidence>
<gene>
    <name evidence="8 9" type="primary">corA</name>
    <name evidence="9" type="ORF">ACFFVI_05625</name>
</gene>
<keyword evidence="8" id="KW-0460">Magnesium</keyword>
<dbReference type="EMBL" id="JBHMDM010000003">
    <property type="protein sequence ID" value="MFB9376441.1"/>
    <property type="molecule type" value="Genomic_DNA"/>
</dbReference>
<organism evidence="9 10">
    <name type="scientific">Kineococcus gynurae</name>
    <dbReference type="NCBI Taxonomy" id="452979"/>
    <lineage>
        <taxon>Bacteria</taxon>
        <taxon>Bacillati</taxon>
        <taxon>Actinomycetota</taxon>
        <taxon>Actinomycetes</taxon>
        <taxon>Kineosporiales</taxon>
        <taxon>Kineosporiaceae</taxon>
        <taxon>Kineococcus</taxon>
    </lineage>
</organism>
<protein>
    <recommendedName>
        <fullName evidence="8">Magnesium transport protein CorA</fullName>
    </recommendedName>
</protein>
<evidence type="ECO:0000256" key="5">
    <source>
        <dbReference type="ARBA" id="ARBA00022692"/>
    </source>
</evidence>
<evidence type="ECO:0000313" key="9">
    <source>
        <dbReference type="EMBL" id="MFB9376441.1"/>
    </source>
</evidence>
<evidence type="ECO:0000256" key="4">
    <source>
        <dbReference type="ARBA" id="ARBA00022475"/>
    </source>
</evidence>
<evidence type="ECO:0000256" key="2">
    <source>
        <dbReference type="ARBA" id="ARBA00009765"/>
    </source>
</evidence>
<name>A0ABV5LQU4_9ACTN</name>
<dbReference type="Proteomes" id="UP001589748">
    <property type="component" value="Unassembled WGS sequence"/>
</dbReference>
<dbReference type="SUPFAM" id="SSF144083">
    <property type="entry name" value="Magnesium transport protein CorA, transmembrane region"/>
    <property type="match status" value="1"/>
</dbReference>
<keyword evidence="5 8" id="KW-0812">Transmembrane</keyword>
<dbReference type="InterPro" id="IPR004488">
    <property type="entry name" value="Mg/Co-transport_prot_CorA"/>
</dbReference>
<dbReference type="NCBIfam" id="TIGR00383">
    <property type="entry name" value="corA"/>
    <property type="match status" value="1"/>
</dbReference>
<keyword evidence="3 8" id="KW-0813">Transport</keyword>
<keyword evidence="7 8" id="KW-0472">Membrane</keyword>
<evidence type="ECO:0000256" key="1">
    <source>
        <dbReference type="ARBA" id="ARBA00004651"/>
    </source>
</evidence>
<keyword evidence="4 8" id="KW-1003">Cell membrane</keyword>
<comment type="caution">
    <text evidence="9">The sequence shown here is derived from an EMBL/GenBank/DDBJ whole genome shotgun (WGS) entry which is preliminary data.</text>
</comment>
<comment type="function">
    <text evidence="8">Mediates influx of magnesium ions.</text>
</comment>
<dbReference type="PANTHER" id="PTHR46494">
    <property type="entry name" value="CORA FAMILY METAL ION TRANSPORTER (EUROFUNG)"/>
    <property type="match status" value="1"/>
</dbReference>
<keyword evidence="8" id="KW-0406">Ion transport</keyword>
<comment type="similarity">
    <text evidence="2 8">Belongs to the CorA metal ion transporter (MIT) (TC 1.A.35) family.</text>
</comment>
<feature type="transmembrane region" description="Helical" evidence="8">
    <location>
        <begin position="268"/>
        <end position="287"/>
    </location>
</feature>
<sequence length="325" mass="36517">MIVDVAHYIDGERREVSDLDAALTACLPGDGDFVWIGMKDPTRAEFDEVAGDLRLHRLAVEDAVVGHQRPKVERYGDSVFVVLKVLEYDDATSAVETGEIMLFVGPHFVVTVRRGEVGSLRGVRRELEGDAGRGRLRRGPRAVLHAVMDHVVDGYVAIDAELEQDVEEMEEQVFSPARTSDAQRIYSLKREVLEVRRAAAPLVDPLRELVNRDGSDPDDHALFVLRDVLDHLVRTVEHVEGYDRLLTDILSAHLAQVSVQQNDDMRRISAWAAMFALPTLIAGVYGMNFDNMPELKWHYGYFACLALMVTACSLLYRAFKRSGWL</sequence>
<dbReference type="SUPFAM" id="SSF143865">
    <property type="entry name" value="CorA soluble domain-like"/>
    <property type="match status" value="1"/>
</dbReference>
<keyword evidence="10" id="KW-1185">Reference proteome</keyword>
<comment type="subcellular location">
    <subcellularLocation>
        <location evidence="1">Cell membrane</location>
        <topology evidence="1">Multi-pass membrane protein</topology>
    </subcellularLocation>
    <subcellularLocation>
        <location evidence="8">Membrane</location>
        <topology evidence="8">Multi-pass membrane protein</topology>
    </subcellularLocation>
</comment>
<dbReference type="PANTHER" id="PTHR46494:SF1">
    <property type="entry name" value="CORA FAMILY METAL ION TRANSPORTER (EUROFUNG)"/>
    <property type="match status" value="1"/>
</dbReference>
<proteinExistence type="inferred from homology"/>
<evidence type="ECO:0000256" key="6">
    <source>
        <dbReference type="ARBA" id="ARBA00022989"/>
    </source>
</evidence>
<dbReference type="CDD" id="cd12830">
    <property type="entry name" value="MtCorA-like"/>
    <property type="match status" value="1"/>
</dbReference>